<keyword evidence="3" id="KW-1185">Reference proteome</keyword>
<evidence type="ECO:0000259" key="1">
    <source>
        <dbReference type="Pfam" id="PF06985"/>
    </source>
</evidence>
<dbReference type="PANTHER" id="PTHR24148:SF73">
    <property type="entry name" value="HET DOMAIN PROTEIN (AFU_ORTHOLOGUE AFUA_8G01020)"/>
    <property type="match status" value="1"/>
</dbReference>
<dbReference type="Pfam" id="PF06985">
    <property type="entry name" value="HET"/>
    <property type="match status" value="1"/>
</dbReference>
<dbReference type="AlphaFoldDB" id="A0A6A6Y6R3"/>
<evidence type="ECO:0000313" key="2">
    <source>
        <dbReference type="EMBL" id="KAF2803885.1"/>
    </source>
</evidence>
<dbReference type="InterPro" id="IPR052895">
    <property type="entry name" value="HetReg/Transcr_Mod"/>
</dbReference>
<reference evidence="4" key="3">
    <citation type="submission" date="2025-04" db="UniProtKB">
        <authorList>
            <consortium name="RefSeq"/>
        </authorList>
    </citation>
    <scope>IDENTIFICATION</scope>
    <source>
        <strain evidence="4">CBS 304.34</strain>
    </source>
</reference>
<dbReference type="Proteomes" id="UP000504636">
    <property type="component" value="Unplaced"/>
</dbReference>
<sequence length="98" mass="11436">VPLVLSNTTKVTENVKTILLHLRDREKFRWLWIDALANDQDDYWDRTIQVAQMPAAYVKARRTLIWLGESDHETESAFGCIRQQAIFESTPRVGEKFS</sequence>
<evidence type="ECO:0000313" key="3">
    <source>
        <dbReference type="Proteomes" id="UP000504636"/>
    </source>
</evidence>
<dbReference type="EMBL" id="MU003716">
    <property type="protein sequence ID" value="KAF2803885.1"/>
    <property type="molecule type" value="Genomic_DNA"/>
</dbReference>
<organism evidence="2">
    <name type="scientific">Mytilinidion resinicola</name>
    <dbReference type="NCBI Taxonomy" id="574789"/>
    <lineage>
        <taxon>Eukaryota</taxon>
        <taxon>Fungi</taxon>
        <taxon>Dikarya</taxon>
        <taxon>Ascomycota</taxon>
        <taxon>Pezizomycotina</taxon>
        <taxon>Dothideomycetes</taxon>
        <taxon>Pleosporomycetidae</taxon>
        <taxon>Mytilinidiales</taxon>
        <taxon>Mytilinidiaceae</taxon>
        <taxon>Mytilinidion</taxon>
    </lineage>
</organism>
<reference evidence="2 4" key="1">
    <citation type="journal article" date="2020" name="Stud. Mycol.">
        <title>101 Dothideomycetes genomes: a test case for predicting lifestyles and emergence of pathogens.</title>
        <authorList>
            <person name="Haridas S."/>
            <person name="Albert R."/>
            <person name="Binder M."/>
            <person name="Bloem J."/>
            <person name="Labutti K."/>
            <person name="Salamov A."/>
            <person name="Andreopoulos B."/>
            <person name="Baker S."/>
            <person name="Barry K."/>
            <person name="Bills G."/>
            <person name="Bluhm B."/>
            <person name="Cannon C."/>
            <person name="Castanera R."/>
            <person name="Culley D."/>
            <person name="Daum C."/>
            <person name="Ezra D."/>
            <person name="Gonzalez J."/>
            <person name="Henrissat B."/>
            <person name="Kuo A."/>
            <person name="Liang C."/>
            <person name="Lipzen A."/>
            <person name="Lutzoni F."/>
            <person name="Magnuson J."/>
            <person name="Mondo S."/>
            <person name="Nolan M."/>
            <person name="Ohm R."/>
            <person name="Pangilinan J."/>
            <person name="Park H.-J."/>
            <person name="Ramirez L."/>
            <person name="Alfaro M."/>
            <person name="Sun H."/>
            <person name="Tritt A."/>
            <person name="Yoshinaga Y."/>
            <person name="Zwiers L.-H."/>
            <person name="Turgeon B."/>
            <person name="Goodwin S."/>
            <person name="Spatafora J."/>
            <person name="Crous P."/>
            <person name="Grigoriev I."/>
        </authorList>
    </citation>
    <scope>NUCLEOTIDE SEQUENCE</scope>
    <source>
        <strain evidence="2 4">CBS 304.34</strain>
    </source>
</reference>
<dbReference type="GeneID" id="54457012"/>
<dbReference type="InterPro" id="IPR010730">
    <property type="entry name" value="HET"/>
</dbReference>
<feature type="domain" description="Heterokaryon incompatibility" evidence="1">
    <location>
        <begin position="7"/>
        <end position="84"/>
    </location>
</feature>
<evidence type="ECO:0000313" key="4">
    <source>
        <dbReference type="RefSeq" id="XP_033570849.1"/>
    </source>
</evidence>
<name>A0A6A6Y6R3_9PEZI</name>
<protein>
    <recommendedName>
        <fullName evidence="1">Heterokaryon incompatibility domain-containing protein</fullName>
    </recommendedName>
</protein>
<gene>
    <name evidence="2 4" type="ORF">BDZ99DRAFT_399140</name>
</gene>
<feature type="non-terminal residue" evidence="2">
    <location>
        <position position="1"/>
    </location>
</feature>
<proteinExistence type="predicted"/>
<dbReference type="PANTHER" id="PTHR24148">
    <property type="entry name" value="ANKYRIN REPEAT DOMAIN-CONTAINING PROTEIN 39 HOMOLOG-RELATED"/>
    <property type="match status" value="1"/>
</dbReference>
<accession>A0A6A6Y6R3</accession>
<reference evidence="4" key="2">
    <citation type="submission" date="2020-04" db="EMBL/GenBank/DDBJ databases">
        <authorList>
            <consortium name="NCBI Genome Project"/>
        </authorList>
    </citation>
    <scope>NUCLEOTIDE SEQUENCE</scope>
    <source>
        <strain evidence="4">CBS 304.34</strain>
    </source>
</reference>
<dbReference type="RefSeq" id="XP_033570849.1">
    <property type="nucleotide sequence ID" value="XM_033716119.1"/>
</dbReference>
<dbReference type="OrthoDB" id="3921930at2759"/>